<name>A0AA39XBR6_9PEZI</name>
<gene>
    <name evidence="2" type="ORF">B0T17DRAFT_237366</name>
</gene>
<comment type="caution">
    <text evidence="2">The sequence shown here is derived from an EMBL/GenBank/DDBJ whole genome shotgun (WGS) entry which is preliminary data.</text>
</comment>
<feature type="compositionally biased region" description="Basic and acidic residues" evidence="1">
    <location>
        <begin position="170"/>
        <end position="181"/>
    </location>
</feature>
<organism evidence="2 3">
    <name type="scientific">Bombardia bombarda</name>
    <dbReference type="NCBI Taxonomy" id="252184"/>
    <lineage>
        <taxon>Eukaryota</taxon>
        <taxon>Fungi</taxon>
        <taxon>Dikarya</taxon>
        <taxon>Ascomycota</taxon>
        <taxon>Pezizomycotina</taxon>
        <taxon>Sordariomycetes</taxon>
        <taxon>Sordariomycetidae</taxon>
        <taxon>Sordariales</taxon>
        <taxon>Lasiosphaeriaceae</taxon>
        <taxon>Bombardia</taxon>
    </lineage>
</organism>
<feature type="region of interest" description="Disordered" evidence="1">
    <location>
        <begin position="209"/>
        <end position="291"/>
    </location>
</feature>
<evidence type="ECO:0000313" key="2">
    <source>
        <dbReference type="EMBL" id="KAK0631004.1"/>
    </source>
</evidence>
<dbReference type="Proteomes" id="UP001174934">
    <property type="component" value="Unassembled WGS sequence"/>
</dbReference>
<sequence length="291" mass="34265">MAEAPRYHFLKNSRQVLMICSLRATKTYAAQFERIFRKEERIDWARAKYEDQEGDRQREKELEEIEKVRYEPGTAFKSAEYERRMRHFNLRAEGWTQEQIDAKDRAADAAAQKREIESEERLNTPPKNQEEMNSKFRLWDIQGISREEQDRLGRMHGFYERPPNPYLFRAPKEKRPPPRNQEEMDQLFRLWKSKLSRVEQNELARMYGFGPRQAGTDRHAEGGVAPQAQASPLRPAKDTPARGSRVMKNAPQSRSHGAARSRRSAPTSTEARPPNRRRRPSKPDAFKEAWR</sequence>
<feature type="region of interest" description="Disordered" evidence="1">
    <location>
        <begin position="158"/>
        <end position="181"/>
    </location>
</feature>
<accession>A0AA39XBR6</accession>
<feature type="region of interest" description="Disordered" evidence="1">
    <location>
        <begin position="107"/>
        <end position="129"/>
    </location>
</feature>
<feature type="compositionally biased region" description="Basic and acidic residues" evidence="1">
    <location>
        <begin position="281"/>
        <end position="291"/>
    </location>
</feature>
<evidence type="ECO:0000256" key="1">
    <source>
        <dbReference type="SAM" id="MobiDB-lite"/>
    </source>
</evidence>
<dbReference type="EMBL" id="JAULSR010000002">
    <property type="protein sequence ID" value="KAK0631004.1"/>
    <property type="molecule type" value="Genomic_DNA"/>
</dbReference>
<reference evidence="2" key="1">
    <citation type="submission" date="2023-06" db="EMBL/GenBank/DDBJ databases">
        <title>Genome-scale phylogeny and comparative genomics of the fungal order Sordariales.</title>
        <authorList>
            <consortium name="Lawrence Berkeley National Laboratory"/>
            <person name="Hensen N."/>
            <person name="Bonometti L."/>
            <person name="Westerberg I."/>
            <person name="Brannstrom I.O."/>
            <person name="Guillou S."/>
            <person name="Cros-Aarteil S."/>
            <person name="Calhoun S."/>
            <person name="Haridas S."/>
            <person name="Kuo A."/>
            <person name="Mondo S."/>
            <person name="Pangilinan J."/>
            <person name="Riley R."/>
            <person name="LaButti K."/>
            <person name="Andreopoulos B."/>
            <person name="Lipzen A."/>
            <person name="Chen C."/>
            <person name="Yanf M."/>
            <person name="Daum C."/>
            <person name="Ng V."/>
            <person name="Clum A."/>
            <person name="Steindorff A."/>
            <person name="Ohm R."/>
            <person name="Martin F."/>
            <person name="Silar P."/>
            <person name="Natvig D."/>
            <person name="Lalanne C."/>
            <person name="Gautier V."/>
            <person name="Ament-velasquez S.L."/>
            <person name="Kruys A."/>
            <person name="Hutchinson M.I."/>
            <person name="Powell A.J."/>
            <person name="Barry K."/>
            <person name="Miller A.N."/>
            <person name="Grigoriev I.V."/>
            <person name="Debuchy R."/>
            <person name="Gladieux P."/>
            <person name="Thoren M.H."/>
            <person name="Johannesson H."/>
        </authorList>
    </citation>
    <scope>NUCLEOTIDE SEQUENCE</scope>
    <source>
        <strain evidence="2">SMH3391-2</strain>
    </source>
</reference>
<evidence type="ECO:0000313" key="3">
    <source>
        <dbReference type="Proteomes" id="UP001174934"/>
    </source>
</evidence>
<keyword evidence="3" id="KW-1185">Reference proteome</keyword>
<protein>
    <submittedName>
        <fullName evidence="2">Uncharacterized protein</fullName>
    </submittedName>
</protein>
<dbReference type="AlphaFoldDB" id="A0AA39XBR6"/>
<proteinExistence type="predicted"/>